<sequence length="74" mass="8708">MHSSSVAGAKVIIEIRTQDYRHLWEGFVLYFDSDPYCRELQRHADCNLFLDVSTLLCVLFAKGEGRWWLPLRHP</sequence>
<evidence type="ECO:0000313" key="2">
    <source>
        <dbReference type="Proteomes" id="UP000192247"/>
    </source>
</evidence>
<gene>
    <name evidence="1" type="ORF">BIW11_04246</name>
</gene>
<dbReference type="Proteomes" id="UP000192247">
    <property type="component" value="Unassembled WGS sequence"/>
</dbReference>
<proteinExistence type="predicted"/>
<dbReference type="EMBL" id="MNPL01018958">
    <property type="protein sequence ID" value="OQR70004.1"/>
    <property type="molecule type" value="Genomic_DNA"/>
</dbReference>
<protein>
    <submittedName>
        <fullName evidence="1">Uncharacterized protein</fullName>
    </submittedName>
</protein>
<evidence type="ECO:0000313" key="1">
    <source>
        <dbReference type="EMBL" id="OQR70004.1"/>
    </source>
</evidence>
<organism evidence="1 2">
    <name type="scientific">Tropilaelaps mercedesae</name>
    <dbReference type="NCBI Taxonomy" id="418985"/>
    <lineage>
        <taxon>Eukaryota</taxon>
        <taxon>Metazoa</taxon>
        <taxon>Ecdysozoa</taxon>
        <taxon>Arthropoda</taxon>
        <taxon>Chelicerata</taxon>
        <taxon>Arachnida</taxon>
        <taxon>Acari</taxon>
        <taxon>Parasitiformes</taxon>
        <taxon>Mesostigmata</taxon>
        <taxon>Gamasina</taxon>
        <taxon>Dermanyssoidea</taxon>
        <taxon>Laelapidae</taxon>
        <taxon>Tropilaelaps</taxon>
    </lineage>
</organism>
<comment type="caution">
    <text evidence="1">The sequence shown here is derived from an EMBL/GenBank/DDBJ whole genome shotgun (WGS) entry which is preliminary data.</text>
</comment>
<keyword evidence="2" id="KW-1185">Reference proteome</keyword>
<reference evidence="1 2" key="1">
    <citation type="journal article" date="2017" name="Gigascience">
        <title>Draft genome of the honey bee ectoparasitic mite, Tropilaelaps mercedesae, is shaped by the parasitic life history.</title>
        <authorList>
            <person name="Dong X."/>
            <person name="Armstrong S.D."/>
            <person name="Xia D."/>
            <person name="Makepeace B.L."/>
            <person name="Darby A.C."/>
            <person name="Kadowaki T."/>
        </authorList>
    </citation>
    <scope>NUCLEOTIDE SEQUENCE [LARGE SCALE GENOMIC DNA]</scope>
    <source>
        <strain evidence="1">Wuxi-XJTLU</strain>
    </source>
</reference>
<name>A0A1V9X8X9_9ACAR</name>
<dbReference type="InParanoid" id="A0A1V9X8X9"/>
<accession>A0A1V9X8X9</accession>
<dbReference type="AlphaFoldDB" id="A0A1V9X8X9"/>